<gene>
    <name evidence="1" type="ORF">QWT69_02030</name>
</gene>
<evidence type="ECO:0000313" key="1">
    <source>
        <dbReference type="EMBL" id="WOV87921.1"/>
    </source>
</evidence>
<sequence>MNAIMSSAFAGDQLQRYDAVRRRTAEHAYDRQATYNGRNQKTLGDLEALLTGKIELDSPPENRDFKKLDAGQVKQIALPLGKTLEETVDAWRDVRRDAISSPEQTTAEQQLAATASAKILETEARIALQERQESQMKLEASRNHVETVRNQIVSLPVASMELPTEMEREELLERKRFTKAISAYSVQVDAKRNGFNMERPSFYKTA</sequence>
<dbReference type="RefSeq" id="WP_317968478.1">
    <property type="nucleotide sequence ID" value="NZ_CP129118.1"/>
</dbReference>
<dbReference type="Proteomes" id="UP001303902">
    <property type="component" value="Chromosome"/>
</dbReference>
<dbReference type="EMBL" id="CP129118">
    <property type="protein sequence ID" value="WOV87921.1"/>
    <property type="molecule type" value="Genomic_DNA"/>
</dbReference>
<name>A0ABZ0L5T7_9BACL</name>
<accession>A0ABZ0L5T7</accession>
<proteinExistence type="predicted"/>
<evidence type="ECO:0000313" key="2">
    <source>
        <dbReference type="Proteomes" id="UP001303902"/>
    </source>
</evidence>
<keyword evidence="2" id="KW-1185">Reference proteome</keyword>
<reference evidence="1 2" key="1">
    <citation type="submission" date="2023-06" db="EMBL/GenBank/DDBJ databases">
        <title>Sporosarcina sp. nov., isolated from Korean tranditional fermented seafood 'Jeotgal'.</title>
        <authorList>
            <person name="Yang A.I."/>
            <person name="Shin N.-R."/>
        </authorList>
    </citation>
    <scope>NUCLEOTIDE SEQUENCE [LARGE SCALE GENOMIC DNA]</scope>
    <source>
        <strain evidence="1 2">T2O-4</strain>
    </source>
</reference>
<protein>
    <submittedName>
        <fullName evidence="1">Uncharacterized protein</fullName>
    </submittedName>
</protein>
<organism evidence="1 2">
    <name type="scientific">Sporosarcina oncorhynchi</name>
    <dbReference type="NCBI Taxonomy" id="3056444"/>
    <lineage>
        <taxon>Bacteria</taxon>
        <taxon>Bacillati</taxon>
        <taxon>Bacillota</taxon>
        <taxon>Bacilli</taxon>
        <taxon>Bacillales</taxon>
        <taxon>Caryophanaceae</taxon>
        <taxon>Sporosarcina</taxon>
    </lineage>
</organism>